<comment type="caution">
    <text evidence="8">The sequence shown here is derived from an EMBL/GenBank/DDBJ whole genome shotgun (WGS) entry which is preliminary data.</text>
</comment>
<dbReference type="InterPro" id="IPR008969">
    <property type="entry name" value="CarboxyPept-like_regulatory"/>
</dbReference>
<dbReference type="InterPro" id="IPR036941">
    <property type="entry name" value="Rcpt_L-dom_sf"/>
</dbReference>
<dbReference type="Gene3D" id="2.60.40.1120">
    <property type="entry name" value="Carboxypeptidase-like, regulatory domain"/>
    <property type="match status" value="1"/>
</dbReference>
<keyword evidence="5" id="KW-0325">Glycoprotein</keyword>
<dbReference type="RefSeq" id="WP_237868470.1">
    <property type="nucleotide sequence ID" value="NZ_JAKLTR010000002.1"/>
</dbReference>
<dbReference type="Proteomes" id="UP001165367">
    <property type="component" value="Unassembled WGS sequence"/>
</dbReference>
<dbReference type="InterPro" id="IPR048530">
    <property type="entry name" value="FAM171_N"/>
</dbReference>
<keyword evidence="2" id="KW-0134">Cell wall</keyword>
<dbReference type="EMBL" id="JAKLTR010000002">
    <property type="protein sequence ID" value="MCG2613241.1"/>
    <property type="molecule type" value="Genomic_DNA"/>
</dbReference>
<dbReference type="Pfam" id="PF10577">
    <property type="entry name" value="FAM171A1-2-B_N"/>
    <property type="match status" value="1"/>
</dbReference>
<dbReference type="Gene3D" id="3.80.20.20">
    <property type="entry name" value="Receptor L-domain"/>
    <property type="match status" value="1"/>
</dbReference>
<feature type="compositionally biased region" description="Polar residues" evidence="6">
    <location>
        <begin position="397"/>
        <end position="408"/>
    </location>
</feature>
<feature type="region of interest" description="Disordered" evidence="6">
    <location>
        <begin position="397"/>
        <end position="428"/>
    </location>
</feature>
<dbReference type="InterPro" id="IPR051648">
    <property type="entry name" value="CWI-Assembly_Regulator"/>
</dbReference>
<protein>
    <recommendedName>
        <fullName evidence="7">FAM171 N-terminal domain-containing protein</fullName>
    </recommendedName>
</protein>
<organism evidence="8 9">
    <name type="scientific">Terrimonas ginsenosidimutans</name>
    <dbReference type="NCBI Taxonomy" id="2908004"/>
    <lineage>
        <taxon>Bacteria</taxon>
        <taxon>Pseudomonadati</taxon>
        <taxon>Bacteroidota</taxon>
        <taxon>Chitinophagia</taxon>
        <taxon>Chitinophagales</taxon>
        <taxon>Chitinophagaceae</taxon>
        <taxon>Terrimonas</taxon>
    </lineage>
</organism>
<dbReference type="SUPFAM" id="SSF49464">
    <property type="entry name" value="Carboxypeptidase regulatory domain-like"/>
    <property type="match status" value="1"/>
</dbReference>
<proteinExistence type="predicted"/>
<dbReference type="SUPFAM" id="SSF52058">
    <property type="entry name" value="L domain-like"/>
    <property type="match status" value="4"/>
</dbReference>
<accession>A0ABS9KLP7</accession>
<evidence type="ECO:0000256" key="1">
    <source>
        <dbReference type="ARBA" id="ARBA00004191"/>
    </source>
</evidence>
<dbReference type="PANTHER" id="PTHR31018">
    <property type="entry name" value="SPORULATION-SPECIFIC PROTEIN-RELATED"/>
    <property type="match status" value="1"/>
</dbReference>
<dbReference type="PANTHER" id="PTHR31018:SF3">
    <property type="entry name" value="RECEPTOR PROTEIN-TYROSINE KINASE"/>
    <property type="match status" value="1"/>
</dbReference>
<evidence type="ECO:0000256" key="6">
    <source>
        <dbReference type="SAM" id="MobiDB-lite"/>
    </source>
</evidence>
<sequence>MKKFLSLLSLMIFAVVLDGCRKNPDVPGGPDNPNIPGIPTEGVKINTSIFGRIVDEADKPLAGVTITGGGSSTTTDENGIYYITNIMLDQARAYIEATKPGYFHGSRIFQPIKNGLSKPPLIKLMQQKSIGTISATTGGAVESKGGTRIEIPANAIKDYTGTINVVANYINPTIADFAARIPGDMAANNSTNKRGTLVSMGMSHLDLLDNNGNKLAIKAGSQVTVSLPVPKSLQAKASASIPMWYFDETKGIWTEEGTGTYQNGKYVGKVSHFSVWNYDHFYDFMNLPFILQWMLSKINPDQSTMDQILNNPPTFQLTVKDKATKNTLYSNTFPTPTPVPNANPPRSETSVTFPLPNIADVMEVTVTPIQPGGPDYPTNTNYSSNADDVVPPAPTFATEQESVTQEVRPTNPPTTITITIPPSGGGGGGNGETVVNVNGKAVNCNNQPVTRGYAVMVMKAGNTVIRTTTAPVFGTEGRFTAQYVFYNALPNRVDNVLLTVYDLQTGKKTKDIALQLNPSVAYMIQDPVKVCEDNTPPSSDGKVFNGNYSINNAATLKAFIDSAYNTVNGILYIANVSDLSGITVLKKVGGLELRNTTITQLGGLSQLESIGWLSVVASSQLVNLAFPKLANKTMQGIHINHNLGLAAVTLPGIESVSPLGNDYITITGNPVLKTLSIPQLKSVDKCGFIEITNTSLTNLGTFANATGTIGSWGLTLVDNPELTSMADMKNIVITGRLTIDQNPKLTNLTGFNIPSNVTDWVTITRNEKLTDISTITSKLVSTNGLTVSINAALTAVNFPLFEKGALSIKDNANLASISFPKLKEADGVVIEHNIKVSSINLNALEKSTGGIYLSGGYEAMQALTTFDLPALKNSGRFLIEWCPNIVNLDGFNNLESVNGDLTISNNGSNGSAVKMITINGFNKLSSLPYSLNLETAAGNTYTGPLTQIKGFKTLKTLGGMLNIGGLNLTDISGFSVLESIGQDFRIIKTKLASVNGFAKLKSIGQSESRTIYVQDNPALIDFKGFTSLITVTGIYIVRNDALTSIDGFNGVTSMTGGITLVQNKVLANLNGLTNLTGSTNGININGNELLKNLCGLTKIANGGGTISNYTVINNGYNPTLQNLRAGSCSN</sequence>
<feature type="domain" description="FAM171 N-terminal" evidence="7">
    <location>
        <begin position="187"/>
        <end position="262"/>
    </location>
</feature>
<reference evidence="8" key="1">
    <citation type="submission" date="2022-01" db="EMBL/GenBank/DDBJ databases">
        <authorList>
            <person name="Jo J.-H."/>
            <person name="Im W.-T."/>
        </authorList>
    </citation>
    <scope>NUCLEOTIDE SEQUENCE</scope>
    <source>
        <strain evidence="8">NA20</strain>
    </source>
</reference>
<gene>
    <name evidence="8" type="ORF">LZZ85_03080</name>
</gene>
<evidence type="ECO:0000256" key="5">
    <source>
        <dbReference type="ARBA" id="ARBA00023180"/>
    </source>
</evidence>
<evidence type="ECO:0000256" key="4">
    <source>
        <dbReference type="ARBA" id="ARBA00022729"/>
    </source>
</evidence>
<evidence type="ECO:0000313" key="9">
    <source>
        <dbReference type="Proteomes" id="UP001165367"/>
    </source>
</evidence>
<feature type="region of interest" description="Disordered" evidence="6">
    <location>
        <begin position="330"/>
        <end position="349"/>
    </location>
</feature>
<keyword evidence="9" id="KW-1185">Reference proteome</keyword>
<keyword evidence="4" id="KW-0732">Signal</keyword>
<comment type="subcellular location">
    <subcellularLocation>
        <location evidence="1">Secreted</location>
        <location evidence="1">Cell wall</location>
    </subcellularLocation>
</comment>
<evidence type="ECO:0000256" key="2">
    <source>
        <dbReference type="ARBA" id="ARBA00022512"/>
    </source>
</evidence>
<keyword evidence="3" id="KW-0964">Secreted</keyword>
<evidence type="ECO:0000256" key="3">
    <source>
        <dbReference type="ARBA" id="ARBA00022525"/>
    </source>
</evidence>
<name>A0ABS9KLP7_9BACT</name>
<feature type="compositionally biased region" description="Low complexity" evidence="6">
    <location>
        <begin position="413"/>
        <end position="422"/>
    </location>
</feature>
<evidence type="ECO:0000259" key="7">
    <source>
        <dbReference type="Pfam" id="PF10577"/>
    </source>
</evidence>
<evidence type="ECO:0000313" key="8">
    <source>
        <dbReference type="EMBL" id="MCG2613241.1"/>
    </source>
</evidence>